<dbReference type="EMBL" id="JAEUBF010000845">
    <property type="protein sequence ID" value="KAH3674640.1"/>
    <property type="molecule type" value="Genomic_DNA"/>
</dbReference>
<evidence type="ECO:0000256" key="1">
    <source>
        <dbReference type="SAM" id="MobiDB-lite"/>
    </source>
</evidence>
<comment type="caution">
    <text evidence="2">The sequence shown here is derived from an EMBL/GenBank/DDBJ whole genome shotgun (WGS) entry which is preliminary data.</text>
</comment>
<name>A0A9P8PNC5_9ASCO</name>
<evidence type="ECO:0000313" key="2">
    <source>
        <dbReference type="EMBL" id="KAH3674640.1"/>
    </source>
</evidence>
<evidence type="ECO:0000313" key="3">
    <source>
        <dbReference type="Proteomes" id="UP000769528"/>
    </source>
</evidence>
<feature type="region of interest" description="Disordered" evidence="1">
    <location>
        <begin position="80"/>
        <end position="99"/>
    </location>
</feature>
<reference evidence="2" key="2">
    <citation type="submission" date="2021-01" db="EMBL/GenBank/DDBJ databases">
        <authorList>
            <person name="Schikora-Tamarit M.A."/>
        </authorList>
    </citation>
    <scope>NUCLEOTIDE SEQUENCE</scope>
    <source>
        <strain evidence="2">CBS6341</strain>
    </source>
</reference>
<organism evidence="2 3">
    <name type="scientific">Wickerhamomyces mucosus</name>
    <dbReference type="NCBI Taxonomy" id="1378264"/>
    <lineage>
        <taxon>Eukaryota</taxon>
        <taxon>Fungi</taxon>
        <taxon>Dikarya</taxon>
        <taxon>Ascomycota</taxon>
        <taxon>Saccharomycotina</taxon>
        <taxon>Saccharomycetes</taxon>
        <taxon>Phaffomycetales</taxon>
        <taxon>Wickerhamomycetaceae</taxon>
        <taxon>Wickerhamomyces</taxon>
    </lineage>
</organism>
<gene>
    <name evidence="2" type="ORF">WICMUC_003186</name>
</gene>
<keyword evidence="3" id="KW-1185">Reference proteome</keyword>
<dbReference type="Proteomes" id="UP000769528">
    <property type="component" value="Unassembled WGS sequence"/>
</dbReference>
<dbReference type="AlphaFoldDB" id="A0A9P8PNC5"/>
<protein>
    <submittedName>
        <fullName evidence="2">Uncharacterized protein</fullName>
    </submittedName>
</protein>
<dbReference type="OrthoDB" id="3981229at2759"/>
<proteinExistence type="predicted"/>
<accession>A0A9P8PNC5</accession>
<sequence>MEPFELDEFDQQDEYTNQEIPIETDPLFGQIDTYLGGNIDLSELNEFDINQFASQRYNGQLMIPMDEYDEANDNDYVNVDEDETEDEEESEEEETVETEGDIISLLQQDQEQELDPSILEFLKPFEVPKPILTSEDKNEQLENIRRMQGLYFMSRKAVETPTKFTINGDFPINNTINPTQTLEKYQGAPIRRIPHNAGKTNNDIGITENCLYCSRIFKGPKASTHKQQHIKKLHPTMYIRKKSGRRAKNSQREVITSRDN</sequence>
<reference evidence="2" key="1">
    <citation type="journal article" date="2021" name="Open Biol.">
        <title>Shared evolutionary footprints suggest mitochondrial oxidative damage underlies multiple complex I losses in fungi.</title>
        <authorList>
            <person name="Schikora-Tamarit M.A."/>
            <person name="Marcet-Houben M."/>
            <person name="Nosek J."/>
            <person name="Gabaldon T."/>
        </authorList>
    </citation>
    <scope>NUCLEOTIDE SEQUENCE</scope>
    <source>
        <strain evidence="2">CBS6341</strain>
    </source>
</reference>